<dbReference type="GO" id="GO:0004519">
    <property type="term" value="F:endonuclease activity"/>
    <property type="evidence" value="ECO:0007669"/>
    <property type="project" value="UniProtKB-KW"/>
</dbReference>
<feature type="compositionally biased region" description="Polar residues" evidence="1">
    <location>
        <begin position="166"/>
        <end position="175"/>
    </location>
</feature>
<feature type="compositionally biased region" description="Basic and acidic residues" evidence="1">
    <location>
        <begin position="184"/>
        <end position="193"/>
    </location>
</feature>
<dbReference type="EMBL" id="JACIEM010000004">
    <property type="protein sequence ID" value="MBB4004278.1"/>
    <property type="molecule type" value="Genomic_DNA"/>
</dbReference>
<evidence type="ECO:0000313" key="3">
    <source>
        <dbReference type="Proteomes" id="UP000588647"/>
    </source>
</evidence>
<reference evidence="2 3" key="1">
    <citation type="submission" date="2020-08" db="EMBL/GenBank/DDBJ databases">
        <title>Genomic Encyclopedia of Type Strains, Phase IV (KMG-IV): sequencing the most valuable type-strain genomes for metagenomic binning, comparative biology and taxonomic classification.</title>
        <authorList>
            <person name="Goeker M."/>
        </authorList>
    </citation>
    <scope>NUCLEOTIDE SEQUENCE [LARGE SCALE GENOMIC DNA]</scope>
    <source>
        <strain evidence="2 3">DSM 103570</strain>
    </source>
</reference>
<feature type="region of interest" description="Disordered" evidence="1">
    <location>
        <begin position="23"/>
        <end position="113"/>
    </location>
</feature>
<dbReference type="Proteomes" id="UP000588647">
    <property type="component" value="Unassembled WGS sequence"/>
</dbReference>
<dbReference type="AlphaFoldDB" id="A0A7W6MQT3"/>
<keyword evidence="2" id="KW-0540">Nuclease</keyword>
<gene>
    <name evidence="2" type="ORF">GGR03_003366</name>
</gene>
<keyword evidence="3" id="KW-1185">Reference proteome</keyword>
<feature type="compositionally biased region" description="Low complexity" evidence="1">
    <location>
        <begin position="45"/>
        <end position="93"/>
    </location>
</feature>
<sequence>MLSFFGKVFLLLAAAFGLGALAGKRKRSDGAVPEPVATPEKRNTPQAAPSPAAAVAAGPAEFAPVPATGLTNPPSGAAPEPEMPAELPEPVVAGPGGQPAKKPRAGQREDPLAAKHRAAAFDRDFRTLDYRSLSKDAAAREKERRARQHSSWQAKDPEAQAPSPPLQNAQFSQFGGSFVSAEIIRGRSTERVPDLMPTLPGDGAEPSTAEPPARRSLAGPDPRGPTPKREERRHLPEDPLAAKHRAAPFDKDFRTLDYRKLGSGPRPAPSPTGSSEQAGHETAGAEVAPAHAVFRIAGAAGTVPAVDVDNPAAGGEAGGREPPVTGEAVLAEEIMVREPARLDAPRAGTPDDLTRIDGIGTSLERLLFENGIYHYDQIARWGAGEAHWFEAKSGFPGRVTRERWVEQAQALVDDRATPRAVV</sequence>
<feature type="region of interest" description="Disordered" evidence="1">
    <location>
        <begin position="136"/>
        <end position="284"/>
    </location>
</feature>
<proteinExistence type="predicted"/>
<evidence type="ECO:0000256" key="1">
    <source>
        <dbReference type="SAM" id="MobiDB-lite"/>
    </source>
</evidence>
<name>A0A7W6MQT3_9HYPH</name>
<protein>
    <submittedName>
        <fullName evidence="2">Putative flap endonuclease-1-like 5' DNA nuclease</fullName>
    </submittedName>
</protein>
<keyword evidence="2" id="KW-0255">Endonuclease</keyword>
<accession>A0A7W6MQT3</accession>
<evidence type="ECO:0000313" key="2">
    <source>
        <dbReference type="EMBL" id="MBB4004278.1"/>
    </source>
</evidence>
<comment type="caution">
    <text evidence="2">The sequence shown here is derived from an EMBL/GenBank/DDBJ whole genome shotgun (WGS) entry which is preliminary data.</text>
</comment>
<dbReference type="RefSeq" id="WP_183209863.1">
    <property type="nucleotide sequence ID" value="NZ_JAAAMM010000004.1"/>
</dbReference>
<organism evidence="2 3">
    <name type="scientific">Aurantimonas endophytica</name>
    <dbReference type="NCBI Taxonomy" id="1522175"/>
    <lineage>
        <taxon>Bacteria</taxon>
        <taxon>Pseudomonadati</taxon>
        <taxon>Pseudomonadota</taxon>
        <taxon>Alphaproteobacteria</taxon>
        <taxon>Hyphomicrobiales</taxon>
        <taxon>Aurantimonadaceae</taxon>
        <taxon>Aurantimonas</taxon>
    </lineage>
</organism>
<feature type="compositionally biased region" description="Basic and acidic residues" evidence="1">
    <location>
        <begin position="227"/>
        <end position="260"/>
    </location>
</feature>
<keyword evidence="2" id="KW-0378">Hydrolase</keyword>